<dbReference type="InterPro" id="IPR026374">
    <property type="entry name" value="Cyano_PEP"/>
</dbReference>
<proteinExistence type="predicted"/>
<dbReference type="EMBL" id="CP003600">
    <property type="protein sequence ID" value="AFY94926.1"/>
    <property type="molecule type" value="Genomic_DNA"/>
</dbReference>
<evidence type="ECO:0000313" key="1">
    <source>
        <dbReference type="EMBL" id="AFY94926.1"/>
    </source>
</evidence>
<dbReference type="Proteomes" id="UP000010366">
    <property type="component" value="Chromosome"/>
</dbReference>
<accession>K9UKF5</accession>
<dbReference type="STRING" id="1173020.Cha6605_3964"/>
<dbReference type="KEGG" id="cmp:Cha6605_3964"/>
<organism evidence="1 2">
    <name type="scientific">Chamaesiphon minutus (strain ATCC 27169 / PCC 6605)</name>
    <dbReference type="NCBI Taxonomy" id="1173020"/>
    <lineage>
        <taxon>Bacteria</taxon>
        <taxon>Bacillati</taxon>
        <taxon>Cyanobacteriota</taxon>
        <taxon>Cyanophyceae</taxon>
        <taxon>Gomontiellales</taxon>
        <taxon>Chamaesiphonaceae</taxon>
        <taxon>Chamaesiphon</taxon>
    </lineage>
</organism>
<keyword evidence="2" id="KW-1185">Reference proteome</keyword>
<name>K9UKF5_CHAP6</name>
<sequence length="148" mass="15563">MFLQHASVLSLLTLETPNHNETIAGGGAFTLSSIDLARLINPNDTNASSSTSVTFTGTRADTTIVSQDFVINASGLTTFNFNSSFTNLVAVGWVQALPFHQFDNINVSAASTTAVPEPFTVLGTIFGVGSGVALKRKLAKAQADKEDI</sequence>
<reference evidence="1 2" key="1">
    <citation type="submission" date="2012-05" db="EMBL/GenBank/DDBJ databases">
        <title>Finished chromosome of genome of Chamaesiphon sp. PCC 6605.</title>
        <authorList>
            <consortium name="US DOE Joint Genome Institute"/>
            <person name="Gugger M."/>
            <person name="Coursin T."/>
            <person name="Rippka R."/>
            <person name="Tandeau De Marsac N."/>
            <person name="Huntemann M."/>
            <person name="Wei C.-L."/>
            <person name="Han J."/>
            <person name="Detter J.C."/>
            <person name="Han C."/>
            <person name="Tapia R."/>
            <person name="Chen A."/>
            <person name="Kyrpides N."/>
            <person name="Mavromatis K."/>
            <person name="Markowitz V."/>
            <person name="Szeto E."/>
            <person name="Ivanova N."/>
            <person name="Pagani I."/>
            <person name="Pati A."/>
            <person name="Goodwin L."/>
            <person name="Nordberg H.P."/>
            <person name="Cantor M.N."/>
            <person name="Hua S.X."/>
            <person name="Woyke T."/>
            <person name="Kerfeld C.A."/>
        </authorList>
    </citation>
    <scope>NUCLEOTIDE SEQUENCE [LARGE SCALE GENOMIC DNA]</scope>
    <source>
        <strain evidence="2">ATCC 27169 / PCC 6605</strain>
    </source>
</reference>
<protein>
    <submittedName>
        <fullName evidence="1">Uncharacterized protein</fullName>
    </submittedName>
</protein>
<dbReference type="NCBIfam" id="TIGR04155">
    <property type="entry name" value="cyano_PEP"/>
    <property type="match status" value="1"/>
</dbReference>
<dbReference type="AlphaFoldDB" id="K9UKF5"/>
<evidence type="ECO:0000313" key="2">
    <source>
        <dbReference type="Proteomes" id="UP000010366"/>
    </source>
</evidence>
<gene>
    <name evidence="1" type="ORF">Cha6605_3964</name>
</gene>
<dbReference type="HOGENOM" id="CLU_1755575_0_0_3"/>